<name>A0A915HM06_ROMCU</name>
<reference evidence="3" key="1">
    <citation type="submission" date="2022-11" db="UniProtKB">
        <authorList>
            <consortium name="WormBaseParasite"/>
        </authorList>
    </citation>
    <scope>IDENTIFICATION</scope>
</reference>
<sequence>MPGSPEPPGSYVFVSGSYVGAADGSRKSTLSGGKKKAKRKKERQREKERKKKTEKKKREREIWSLNQSTNLKKLHQPINLGVKQLTNWSVSDQQV</sequence>
<accession>A0A915HM06</accession>
<protein>
    <submittedName>
        <fullName evidence="3">Uncharacterized protein</fullName>
    </submittedName>
</protein>
<keyword evidence="2" id="KW-1185">Reference proteome</keyword>
<feature type="compositionally biased region" description="Basic residues" evidence="1">
    <location>
        <begin position="33"/>
        <end position="58"/>
    </location>
</feature>
<evidence type="ECO:0000313" key="3">
    <source>
        <dbReference type="WBParaSite" id="nRc.2.0.1.t02709-RA"/>
    </source>
</evidence>
<dbReference type="AlphaFoldDB" id="A0A915HM06"/>
<dbReference type="Proteomes" id="UP000887565">
    <property type="component" value="Unplaced"/>
</dbReference>
<evidence type="ECO:0000313" key="2">
    <source>
        <dbReference type="Proteomes" id="UP000887565"/>
    </source>
</evidence>
<feature type="region of interest" description="Disordered" evidence="1">
    <location>
        <begin position="21"/>
        <end position="61"/>
    </location>
</feature>
<organism evidence="2 3">
    <name type="scientific">Romanomermis culicivorax</name>
    <name type="common">Nematode worm</name>
    <dbReference type="NCBI Taxonomy" id="13658"/>
    <lineage>
        <taxon>Eukaryota</taxon>
        <taxon>Metazoa</taxon>
        <taxon>Ecdysozoa</taxon>
        <taxon>Nematoda</taxon>
        <taxon>Enoplea</taxon>
        <taxon>Dorylaimia</taxon>
        <taxon>Mermithida</taxon>
        <taxon>Mermithoidea</taxon>
        <taxon>Mermithidae</taxon>
        <taxon>Romanomermis</taxon>
    </lineage>
</organism>
<dbReference type="WBParaSite" id="nRc.2.0.1.t02709-RA">
    <property type="protein sequence ID" value="nRc.2.0.1.t02709-RA"/>
    <property type="gene ID" value="nRc.2.0.1.g02709"/>
</dbReference>
<proteinExistence type="predicted"/>
<evidence type="ECO:0000256" key="1">
    <source>
        <dbReference type="SAM" id="MobiDB-lite"/>
    </source>
</evidence>